<evidence type="ECO:0000256" key="1">
    <source>
        <dbReference type="SAM" id="MobiDB-lite"/>
    </source>
</evidence>
<reference evidence="3" key="1">
    <citation type="submission" date="2020-11" db="EMBL/GenBank/DDBJ databases">
        <authorList>
            <person name="Tran Van P."/>
        </authorList>
    </citation>
    <scope>NUCLEOTIDE SEQUENCE</scope>
</reference>
<dbReference type="EMBL" id="CAJPEX010000506">
    <property type="protein sequence ID" value="CAG0916059.1"/>
    <property type="molecule type" value="Genomic_DNA"/>
</dbReference>
<keyword evidence="4" id="KW-1185">Reference proteome</keyword>
<feature type="region of interest" description="Disordered" evidence="1">
    <location>
        <begin position="35"/>
        <end position="74"/>
    </location>
</feature>
<feature type="chain" id="PRO_5036210161" evidence="2">
    <location>
        <begin position="24"/>
        <end position="74"/>
    </location>
</feature>
<evidence type="ECO:0000313" key="4">
    <source>
        <dbReference type="Proteomes" id="UP000678499"/>
    </source>
</evidence>
<keyword evidence="2" id="KW-0732">Signal</keyword>
<dbReference type="EMBL" id="OA882543">
    <property type="protein sequence ID" value="CAD7275907.1"/>
    <property type="molecule type" value="Genomic_DNA"/>
</dbReference>
<sequence length="74" mass="7828">MSTPEGSCALCLAKLAALCSALAKSMAPPPVKDTFSFTDPWKPPPGSASTSPTMSEDRNKLFQANHGADLTERF</sequence>
<dbReference type="AlphaFoldDB" id="A0A7R9BKH5"/>
<proteinExistence type="predicted"/>
<dbReference type="Proteomes" id="UP000678499">
    <property type="component" value="Unassembled WGS sequence"/>
</dbReference>
<feature type="signal peptide" evidence="2">
    <location>
        <begin position="1"/>
        <end position="23"/>
    </location>
</feature>
<gene>
    <name evidence="3" type="ORF">NMOB1V02_LOCUS3693</name>
</gene>
<protein>
    <submittedName>
        <fullName evidence="3">Uncharacterized protein</fullName>
    </submittedName>
</protein>
<evidence type="ECO:0000313" key="3">
    <source>
        <dbReference type="EMBL" id="CAD7275907.1"/>
    </source>
</evidence>
<name>A0A7R9BKH5_9CRUS</name>
<organism evidence="3">
    <name type="scientific">Notodromas monacha</name>
    <dbReference type="NCBI Taxonomy" id="399045"/>
    <lineage>
        <taxon>Eukaryota</taxon>
        <taxon>Metazoa</taxon>
        <taxon>Ecdysozoa</taxon>
        <taxon>Arthropoda</taxon>
        <taxon>Crustacea</taxon>
        <taxon>Oligostraca</taxon>
        <taxon>Ostracoda</taxon>
        <taxon>Podocopa</taxon>
        <taxon>Podocopida</taxon>
        <taxon>Cypridocopina</taxon>
        <taxon>Cypridoidea</taxon>
        <taxon>Cyprididae</taxon>
        <taxon>Notodromas</taxon>
    </lineage>
</organism>
<evidence type="ECO:0000256" key="2">
    <source>
        <dbReference type="SAM" id="SignalP"/>
    </source>
</evidence>
<accession>A0A7R9BKH5</accession>